<comment type="caution">
    <text evidence="1">The sequence shown here is derived from an EMBL/GenBank/DDBJ whole genome shotgun (WGS) entry which is preliminary data.</text>
</comment>
<gene>
    <name evidence="1" type="ORF">L195_g060287</name>
</gene>
<dbReference type="Proteomes" id="UP000236291">
    <property type="component" value="Unassembled WGS sequence"/>
</dbReference>
<feature type="non-terminal residue" evidence="1">
    <location>
        <position position="1"/>
    </location>
</feature>
<evidence type="ECO:0000313" key="1">
    <source>
        <dbReference type="EMBL" id="PNX60649.1"/>
    </source>
</evidence>
<sequence>RLDMAISNGTIAEIVDTPSQFMSQSSEGSMYTPEQRF</sequence>
<evidence type="ECO:0000313" key="2">
    <source>
        <dbReference type="Proteomes" id="UP000236291"/>
    </source>
</evidence>
<organism evidence="1 2">
    <name type="scientific">Trifolium pratense</name>
    <name type="common">Red clover</name>
    <dbReference type="NCBI Taxonomy" id="57577"/>
    <lineage>
        <taxon>Eukaryota</taxon>
        <taxon>Viridiplantae</taxon>
        <taxon>Streptophyta</taxon>
        <taxon>Embryophyta</taxon>
        <taxon>Tracheophyta</taxon>
        <taxon>Spermatophyta</taxon>
        <taxon>Magnoliopsida</taxon>
        <taxon>eudicotyledons</taxon>
        <taxon>Gunneridae</taxon>
        <taxon>Pentapetalae</taxon>
        <taxon>rosids</taxon>
        <taxon>fabids</taxon>
        <taxon>Fabales</taxon>
        <taxon>Fabaceae</taxon>
        <taxon>Papilionoideae</taxon>
        <taxon>50 kb inversion clade</taxon>
        <taxon>NPAAA clade</taxon>
        <taxon>Hologalegina</taxon>
        <taxon>IRL clade</taxon>
        <taxon>Trifolieae</taxon>
        <taxon>Trifolium</taxon>
    </lineage>
</organism>
<protein>
    <submittedName>
        <fullName evidence="1">Uncharacterized protein</fullName>
    </submittedName>
</protein>
<dbReference type="AlphaFoldDB" id="A0A2K3K2Y0"/>
<proteinExistence type="predicted"/>
<reference evidence="1 2" key="1">
    <citation type="journal article" date="2014" name="Am. J. Bot.">
        <title>Genome assembly and annotation for red clover (Trifolium pratense; Fabaceae).</title>
        <authorList>
            <person name="Istvanek J."/>
            <person name="Jaros M."/>
            <person name="Krenek A."/>
            <person name="Repkova J."/>
        </authorList>
    </citation>
    <scope>NUCLEOTIDE SEQUENCE [LARGE SCALE GENOMIC DNA]</scope>
    <source>
        <strain evidence="2">cv. Tatra</strain>
        <tissue evidence="1">Young leaves</tissue>
    </source>
</reference>
<name>A0A2K3K2Y0_TRIPR</name>
<dbReference type="EMBL" id="ASHM01137740">
    <property type="protein sequence ID" value="PNX60649.1"/>
    <property type="molecule type" value="Genomic_DNA"/>
</dbReference>
<reference evidence="1 2" key="2">
    <citation type="journal article" date="2017" name="Front. Plant Sci.">
        <title>Gene Classification and Mining of Molecular Markers Useful in Red Clover (Trifolium pratense) Breeding.</title>
        <authorList>
            <person name="Istvanek J."/>
            <person name="Dluhosova J."/>
            <person name="Dluhos P."/>
            <person name="Patkova L."/>
            <person name="Nedelnik J."/>
            <person name="Repkova J."/>
        </authorList>
    </citation>
    <scope>NUCLEOTIDE SEQUENCE [LARGE SCALE GENOMIC DNA]</scope>
    <source>
        <strain evidence="2">cv. Tatra</strain>
        <tissue evidence="1">Young leaves</tissue>
    </source>
</reference>
<accession>A0A2K3K2Y0</accession>